<protein>
    <submittedName>
        <fullName evidence="8">Glutathione-dependent formaldehyde dehydrogenase</fullName>
    </submittedName>
</protein>
<comment type="caution">
    <text evidence="8">The sequence shown here is derived from an EMBL/GenBank/DDBJ whole genome shotgun (WGS) entry which is preliminary data.</text>
</comment>
<keyword evidence="4" id="KW-0560">Oxidoreductase</keyword>
<dbReference type="GO" id="GO:0016491">
    <property type="term" value="F:oxidoreductase activity"/>
    <property type="evidence" value="ECO:0007669"/>
    <property type="project" value="UniProtKB-KW"/>
</dbReference>
<dbReference type="Pfam" id="PF08240">
    <property type="entry name" value="ADH_N"/>
    <property type="match status" value="1"/>
</dbReference>
<dbReference type="Gene3D" id="3.40.50.720">
    <property type="entry name" value="NAD(P)-binding Rossmann-like Domain"/>
    <property type="match status" value="1"/>
</dbReference>
<sequence>MRALTWHGKRDVRVDTVPDPVIKEPTDIVVRTTSTGICGSDLHLYEVLGPYLDPGDILGHEPMGIVEEIGPGVTELAVGDRVVVPFNVSCGTCYMCGLGLHSQCETTQVKERGTGASLFGYTKLYGQVPGGQAEYLRVPFGNTLPIKVPEGPPDDRYVYLSDVLPTAWQAVDYANIPPGGTVTVLGLGPIGAMAARIALHQGASLVVGVDLVPDRLSRASRDGVKALDLRRHGKDIGDAIRELTQGRGTDAVIDAVGMEAHGAPVAKAAQWGVGLLPDALAEKLMERVGVDRLNALYAAIDIVRRGGTVSLSGVYGGAADPMPLLTMFDKQIQLRMGQANVWRWVDDILPLLTDDDPLGVDDFATHRLPLEEGPEAYRTFQAKEDGMIKTLLQP</sequence>
<comment type="cofactor">
    <cofactor evidence="1 5">
        <name>Zn(2+)</name>
        <dbReference type="ChEBI" id="CHEBI:29105"/>
    </cofactor>
</comment>
<feature type="domain" description="Alcohol dehydrogenase-like C-terminal" evidence="6">
    <location>
        <begin position="189"/>
        <end position="259"/>
    </location>
</feature>
<dbReference type="Gene3D" id="3.90.180.10">
    <property type="entry name" value="Medium-chain alcohol dehydrogenases, catalytic domain"/>
    <property type="match status" value="1"/>
</dbReference>
<dbReference type="AlphaFoldDB" id="A0A919DBY3"/>
<reference evidence="8" key="2">
    <citation type="submission" date="2020-09" db="EMBL/GenBank/DDBJ databases">
        <authorList>
            <person name="Sun Q."/>
            <person name="Ohkuma M."/>
        </authorList>
    </citation>
    <scope>NUCLEOTIDE SEQUENCE</scope>
    <source>
        <strain evidence="8">JCM 4784</strain>
    </source>
</reference>
<dbReference type="PANTHER" id="PTHR42813:SF2">
    <property type="entry name" value="DEHYDROGENASE, ZINC-CONTAINING, PUTATIVE (AFU_ORTHOLOGUE AFUA_2G02810)-RELATED"/>
    <property type="match status" value="1"/>
</dbReference>
<dbReference type="InterPro" id="IPR013154">
    <property type="entry name" value="ADH-like_N"/>
</dbReference>
<dbReference type="EMBL" id="BNBT01000002">
    <property type="protein sequence ID" value="GHE35705.1"/>
    <property type="molecule type" value="Genomic_DNA"/>
</dbReference>
<evidence type="ECO:0000313" key="8">
    <source>
        <dbReference type="EMBL" id="GHE35705.1"/>
    </source>
</evidence>
<dbReference type="PANTHER" id="PTHR42813">
    <property type="entry name" value="ZINC-TYPE ALCOHOL DEHYDROGENASE-LIKE"/>
    <property type="match status" value="1"/>
</dbReference>
<keyword evidence="9" id="KW-1185">Reference proteome</keyword>
<name>A0A919DBY3_9ACTN</name>
<proteinExistence type="inferred from homology"/>
<dbReference type="GO" id="GO:0008270">
    <property type="term" value="F:zinc ion binding"/>
    <property type="evidence" value="ECO:0007669"/>
    <property type="project" value="InterPro"/>
</dbReference>
<evidence type="ECO:0000256" key="5">
    <source>
        <dbReference type="RuleBase" id="RU361277"/>
    </source>
</evidence>
<evidence type="ECO:0000256" key="2">
    <source>
        <dbReference type="ARBA" id="ARBA00022723"/>
    </source>
</evidence>
<dbReference type="RefSeq" id="WP_190133828.1">
    <property type="nucleotide sequence ID" value="NZ_BNBT01000002.1"/>
</dbReference>
<evidence type="ECO:0000256" key="4">
    <source>
        <dbReference type="ARBA" id="ARBA00023002"/>
    </source>
</evidence>
<evidence type="ECO:0000259" key="6">
    <source>
        <dbReference type="Pfam" id="PF00107"/>
    </source>
</evidence>
<dbReference type="InterPro" id="IPR002328">
    <property type="entry name" value="ADH_Zn_CS"/>
</dbReference>
<keyword evidence="3 5" id="KW-0862">Zinc</keyword>
<dbReference type="Pfam" id="PF00107">
    <property type="entry name" value="ADH_zinc_N"/>
    <property type="match status" value="1"/>
</dbReference>
<dbReference type="InterPro" id="IPR013149">
    <property type="entry name" value="ADH-like_C"/>
</dbReference>
<dbReference type="InterPro" id="IPR011032">
    <property type="entry name" value="GroES-like_sf"/>
</dbReference>
<dbReference type="InterPro" id="IPR036291">
    <property type="entry name" value="NAD(P)-bd_dom_sf"/>
</dbReference>
<dbReference type="PROSITE" id="PS00059">
    <property type="entry name" value="ADH_ZINC"/>
    <property type="match status" value="1"/>
</dbReference>
<comment type="similarity">
    <text evidence="5">Belongs to the zinc-containing alcohol dehydrogenase family.</text>
</comment>
<organism evidence="8 9">
    <name type="scientific">Streptomyces longispororuber</name>
    <dbReference type="NCBI Taxonomy" id="68230"/>
    <lineage>
        <taxon>Bacteria</taxon>
        <taxon>Bacillati</taxon>
        <taxon>Actinomycetota</taxon>
        <taxon>Actinomycetes</taxon>
        <taxon>Kitasatosporales</taxon>
        <taxon>Streptomycetaceae</taxon>
        <taxon>Streptomyces</taxon>
    </lineage>
</organism>
<feature type="domain" description="Alcohol dehydrogenase-like N-terminal" evidence="7">
    <location>
        <begin position="25"/>
        <end position="146"/>
    </location>
</feature>
<dbReference type="CDD" id="cd08283">
    <property type="entry name" value="FDH_like_1"/>
    <property type="match status" value="1"/>
</dbReference>
<keyword evidence="2 5" id="KW-0479">Metal-binding</keyword>
<reference evidence="8" key="1">
    <citation type="journal article" date="2014" name="Int. J. Syst. Evol. Microbiol.">
        <title>Complete genome sequence of Corynebacterium casei LMG S-19264T (=DSM 44701T), isolated from a smear-ripened cheese.</title>
        <authorList>
            <consortium name="US DOE Joint Genome Institute (JGI-PGF)"/>
            <person name="Walter F."/>
            <person name="Albersmeier A."/>
            <person name="Kalinowski J."/>
            <person name="Ruckert C."/>
        </authorList>
    </citation>
    <scope>NUCLEOTIDE SEQUENCE</scope>
    <source>
        <strain evidence="8">JCM 4784</strain>
    </source>
</reference>
<evidence type="ECO:0000313" key="9">
    <source>
        <dbReference type="Proteomes" id="UP000608024"/>
    </source>
</evidence>
<dbReference type="SUPFAM" id="SSF50129">
    <property type="entry name" value="GroES-like"/>
    <property type="match status" value="1"/>
</dbReference>
<evidence type="ECO:0000256" key="3">
    <source>
        <dbReference type="ARBA" id="ARBA00022833"/>
    </source>
</evidence>
<evidence type="ECO:0000256" key="1">
    <source>
        <dbReference type="ARBA" id="ARBA00001947"/>
    </source>
</evidence>
<dbReference type="SUPFAM" id="SSF51735">
    <property type="entry name" value="NAD(P)-binding Rossmann-fold domains"/>
    <property type="match status" value="1"/>
</dbReference>
<evidence type="ECO:0000259" key="7">
    <source>
        <dbReference type="Pfam" id="PF08240"/>
    </source>
</evidence>
<accession>A0A919DBY3</accession>
<gene>
    <name evidence="8" type="ORF">GCM10018785_01700</name>
</gene>
<dbReference type="Proteomes" id="UP000608024">
    <property type="component" value="Unassembled WGS sequence"/>
</dbReference>